<dbReference type="EMBL" id="AF037218">
    <property type="protein sequence ID" value="AAC40738.1"/>
    <property type="molecule type" value="Genomic_DNA"/>
</dbReference>
<dbReference type="PROSITE" id="PS51257">
    <property type="entry name" value="PROKAR_LIPOPROTEIN"/>
    <property type="match status" value="1"/>
</dbReference>
<sequence length="56" mass="6867">MFYKYNHFFPETYEDCWKGIYYLFVLFILACIAYHDYISPSIAENMLSFIRCSKYP</sequence>
<protein>
    <submittedName>
        <fullName evidence="1">U24A</fullName>
    </submittedName>
</protein>
<accession>O56275</accession>
<dbReference type="RefSeq" id="YP_073764.1">
    <property type="nucleotide sequence ID" value="NC_001716.2"/>
</dbReference>
<keyword evidence="2" id="KW-1185">Reference proteome</keyword>
<dbReference type="GeneID" id="3289482"/>
<gene>
    <name evidence="1" type="primary">U24A</name>
</gene>
<dbReference type="Proteomes" id="UP000098510">
    <property type="component" value="Segment"/>
</dbReference>
<organism evidence="1 2">
    <name type="scientific">Human herpesvirus 7 (strain RK)</name>
    <name type="common">HHV-7</name>
    <name type="synonym">Human T lymphotropic virus</name>
    <dbReference type="NCBI Taxonomy" id="262398"/>
    <lineage>
        <taxon>Viruses</taxon>
        <taxon>Duplodnaviria</taxon>
        <taxon>Heunggongvirae</taxon>
        <taxon>Peploviricota</taxon>
        <taxon>Herviviricetes</taxon>
        <taxon>Herpesvirales</taxon>
        <taxon>Orthoherpesviridae</taxon>
        <taxon>Betaherpesvirinae</taxon>
        <taxon>Roseolovirus</taxon>
        <taxon>Roseolovirus humanbeta7</taxon>
        <taxon>Human betaherpesvirus 7</taxon>
    </lineage>
</organism>
<evidence type="ECO:0000313" key="1">
    <source>
        <dbReference type="EMBL" id="AAC40738.1"/>
    </source>
</evidence>
<name>O56275_HHV7R</name>
<reference evidence="1 2" key="1">
    <citation type="journal article" date="1998" name="Virology">
        <title>The DNA sequence of the RK strain of human herpesvirus 7.</title>
        <authorList>
            <person name="Megaw A.G."/>
            <person name="Rapaport D."/>
            <person name="Avidor B."/>
            <person name="Frenkel N."/>
            <person name="Davison A.J."/>
        </authorList>
    </citation>
    <scope>NUCLEOTIDE SEQUENCE [LARGE SCALE GENOMIC DNA]</scope>
    <source>
        <strain evidence="1 2">RK</strain>
    </source>
</reference>
<dbReference type="DNASU" id="3289482"/>
<evidence type="ECO:0000313" key="2">
    <source>
        <dbReference type="Proteomes" id="UP000098510"/>
    </source>
</evidence>
<dbReference type="KEGG" id="vg:3289482"/>
<proteinExistence type="predicted"/>
<organismHost>
    <name type="scientific">Homo sapiens</name>
    <name type="common">Human</name>
    <dbReference type="NCBI Taxonomy" id="9606"/>
</organismHost>